<dbReference type="InterPro" id="IPR006141">
    <property type="entry name" value="Intein_N"/>
</dbReference>
<dbReference type="InterPro" id="IPR036844">
    <property type="entry name" value="Hint_dom_sf"/>
</dbReference>
<reference evidence="2 3" key="1">
    <citation type="submission" date="2021-02" db="EMBL/GenBank/DDBJ databases">
        <title>De Novo genome assembly of isolated myxobacteria.</title>
        <authorList>
            <person name="Stevens D.C."/>
        </authorList>
    </citation>
    <scope>NUCLEOTIDE SEQUENCE [LARGE SCALE GENOMIC DNA]</scope>
    <source>
        <strain evidence="2 3">ATCC 29039</strain>
    </source>
</reference>
<comment type="caution">
    <text evidence="2">The sequence shown here is derived from an EMBL/GenBank/DDBJ whole genome shotgun (WGS) entry which is preliminary data.</text>
</comment>
<feature type="signal peptide" evidence="1">
    <location>
        <begin position="1"/>
        <end position="25"/>
    </location>
</feature>
<dbReference type="SUPFAM" id="SSF51294">
    <property type="entry name" value="Hedgehog/intein (Hint) domain"/>
    <property type="match status" value="1"/>
</dbReference>
<dbReference type="Gene3D" id="2.170.16.10">
    <property type="entry name" value="Hedgehog/Intein (Hint) domain"/>
    <property type="match status" value="1"/>
</dbReference>
<dbReference type="Proteomes" id="UP000664052">
    <property type="component" value="Unassembled WGS sequence"/>
</dbReference>
<evidence type="ECO:0000313" key="2">
    <source>
        <dbReference type="EMBL" id="MBN8226847.1"/>
    </source>
</evidence>
<protein>
    <submittedName>
        <fullName evidence="2">Cell surface protein</fullName>
    </submittedName>
</protein>
<evidence type="ECO:0000313" key="3">
    <source>
        <dbReference type="Proteomes" id="UP000664052"/>
    </source>
</evidence>
<dbReference type="RefSeq" id="WP_207048719.1">
    <property type="nucleotide sequence ID" value="NZ_JAFIMU010000003.1"/>
</dbReference>
<dbReference type="CDD" id="cd00081">
    <property type="entry name" value="Hint"/>
    <property type="match status" value="1"/>
</dbReference>
<organism evidence="2 3">
    <name type="scientific">Corallococcus macrosporus</name>
    <dbReference type="NCBI Taxonomy" id="35"/>
    <lineage>
        <taxon>Bacteria</taxon>
        <taxon>Pseudomonadati</taxon>
        <taxon>Myxococcota</taxon>
        <taxon>Myxococcia</taxon>
        <taxon>Myxococcales</taxon>
        <taxon>Cystobacterineae</taxon>
        <taxon>Myxococcaceae</taxon>
        <taxon>Corallococcus</taxon>
    </lineage>
</organism>
<keyword evidence="3" id="KW-1185">Reference proteome</keyword>
<name>A0ABS3D871_9BACT</name>
<dbReference type="EMBL" id="JAFIMU010000003">
    <property type="protein sequence ID" value="MBN8226847.1"/>
    <property type="molecule type" value="Genomic_DNA"/>
</dbReference>
<feature type="chain" id="PRO_5045245133" evidence="1">
    <location>
        <begin position="26"/>
        <end position="374"/>
    </location>
</feature>
<accession>A0ABS3D871</accession>
<keyword evidence="1" id="KW-0732">Signal</keyword>
<evidence type="ECO:0000256" key="1">
    <source>
        <dbReference type="SAM" id="SignalP"/>
    </source>
</evidence>
<gene>
    <name evidence="2" type="ORF">JYK02_04910</name>
</gene>
<dbReference type="PROSITE" id="PS50817">
    <property type="entry name" value="INTEIN_N_TER"/>
    <property type="match status" value="1"/>
</dbReference>
<proteinExistence type="predicted"/>
<sequence>MSKSVFRIVLGGAAAVALFPTVAGAQTQQEWRCNVDSLTPSQAIVRAEWARRCGLLTNLNPAGPSNWVASTTTFDTNFAPAKEYIEKDTLRAYTGNSQGYRVNYYYAIAMYDATPILKVEAETTGLTTGYFKWNPAPTTVARARPLYPTFETSLPAGSGTPLYPHPTDTTDCRLYRDTNSDAKGDTLYTGGIFFVVANCESSCYAPDQELLFSQGTVPISKAVQEQQVDIVTLTPDSTLDDVQLQTNHVYSYTSETRDSEHLLYTILTENGGKLRLTNEHPVVNSEGRMVRAADLKVDDELLRQDGTRERVVSVEKTTHFGKVYNLRPITRDQVTNVLVAQGFLVGSARYQNEDVGFMNRIILQRSVPEDLLPR</sequence>